<dbReference type="Proteomes" id="UP000789920">
    <property type="component" value="Unassembled WGS sequence"/>
</dbReference>
<evidence type="ECO:0000313" key="1">
    <source>
        <dbReference type="EMBL" id="CAG8837495.1"/>
    </source>
</evidence>
<feature type="non-terminal residue" evidence="1">
    <location>
        <position position="1"/>
    </location>
</feature>
<proteinExistence type="predicted"/>
<comment type="caution">
    <text evidence="1">The sequence shown here is derived from an EMBL/GenBank/DDBJ whole genome shotgun (WGS) entry which is preliminary data.</text>
</comment>
<gene>
    <name evidence="1" type="ORF">RPERSI_LOCUS30327</name>
</gene>
<organism evidence="1 2">
    <name type="scientific">Racocetra persica</name>
    <dbReference type="NCBI Taxonomy" id="160502"/>
    <lineage>
        <taxon>Eukaryota</taxon>
        <taxon>Fungi</taxon>
        <taxon>Fungi incertae sedis</taxon>
        <taxon>Mucoromycota</taxon>
        <taxon>Glomeromycotina</taxon>
        <taxon>Glomeromycetes</taxon>
        <taxon>Diversisporales</taxon>
        <taxon>Gigasporaceae</taxon>
        <taxon>Racocetra</taxon>
    </lineage>
</organism>
<dbReference type="EMBL" id="CAJVQC010117835">
    <property type="protein sequence ID" value="CAG8837495.1"/>
    <property type="molecule type" value="Genomic_DNA"/>
</dbReference>
<accession>A0ACA9SFK1</accession>
<evidence type="ECO:0000313" key="2">
    <source>
        <dbReference type="Proteomes" id="UP000789920"/>
    </source>
</evidence>
<protein>
    <submittedName>
        <fullName evidence="1">12158_t:CDS:1</fullName>
    </submittedName>
</protein>
<sequence length="136" mass="15931">RVHCISDETIVKQRIMIHNHIDYEDYAKLPEFTWEEINECVQRGAHLVVCDRLVVDFLDWIHSHPDFYNTHLDMKISEEIDSQEALLIPNDKLSEKFSSVLAKHISHLQGVSIPQKLSTISRSIDNLNKMYYLKTP</sequence>
<reference evidence="1" key="1">
    <citation type="submission" date="2021-06" db="EMBL/GenBank/DDBJ databases">
        <authorList>
            <person name="Kallberg Y."/>
            <person name="Tangrot J."/>
            <person name="Rosling A."/>
        </authorList>
    </citation>
    <scope>NUCLEOTIDE SEQUENCE</scope>
    <source>
        <strain evidence="1">MA461A</strain>
    </source>
</reference>
<feature type="non-terminal residue" evidence="1">
    <location>
        <position position="136"/>
    </location>
</feature>
<keyword evidence="2" id="KW-1185">Reference proteome</keyword>
<name>A0ACA9SFK1_9GLOM</name>